<dbReference type="Pfam" id="PF04082">
    <property type="entry name" value="Fungal_trans"/>
    <property type="match status" value="1"/>
</dbReference>
<dbReference type="InterPro" id="IPR036864">
    <property type="entry name" value="Zn2-C6_fun-type_DNA-bd_sf"/>
</dbReference>
<evidence type="ECO:0000256" key="6">
    <source>
        <dbReference type="SAM" id="MobiDB-lite"/>
    </source>
</evidence>
<evidence type="ECO:0000313" key="8">
    <source>
        <dbReference type="EMBL" id="CRK14616.1"/>
    </source>
</evidence>
<dbReference type="Proteomes" id="UP000045706">
    <property type="component" value="Unassembled WGS sequence"/>
</dbReference>
<dbReference type="InterPro" id="IPR050815">
    <property type="entry name" value="TF_fung"/>
</dbReference>
<evidence type="ECO:0000256" key="2">
    <source>
        <dbReference type="ARBA" id="ARBA00022723"/>
    </source>
</evidence>
<evidence type="ECO:0000256" key="1">
    <source>
        <dbReference type="ARBA" id="ARBA00004123"/>
    </source>
</evidence>
<proteinExistence type="predicted"/>
<name>A0A0G4KY21_VERLO</name>
<feature type="domain" description="Zn(2)-C6 fungal-type" evidence="7">
    <location>
        <begin position="16"/>
        <end position="48"/>
    </location>
</feature>
<dbReference type="PROSITE" id="PS50048">
    <property type="entry name" value="ZN2_CY6_FUNGAL_2"/>
    <property type="match status" value="1"/>
</dbReference>
<dbReference type="GO" id="GO:0008270">
    <property type="term" value="F:zinc ion binding"/>
    <property type="evidence" value="ECO:0007669"/>
    <property type="project" value="InterPro"/>
</dbReference>
<evidence type="ECO:0000313" key="9">
    <source>
        <dbReference type="Proteomes" id="UP000045706"/>
    </source>
</evidence>
<organism evidence="8 9">
    <name type="scientific">Verticillium longisporum</name>
    <name type="common">Verticillium dahliae var. longisporum</name>
    <dbReference type="NCBI Taxonomy" id="100787"/>
    <lineage>
        <taxon>Eukaryota</taxon>
        <taxon>Fungi</taxon>
        <taxon>Dikarya</taxon>
        <taxon>Ascomycota</taxon>
        <taxon>Pezizomycotina</taxon>
        <taxon>Sordariomycetes</taxon>
        <taxon>Hypocreomycetidae</taxon>
        <taxon>Glomerellales</taxon>
        <taxon>Plectosphaerellaceae</taxon>
        <taxon>Verticillium</taxon>
    </lineage>
</organism>
<feature type="region of interest" description="Disordered" evidence="6">
    <location>
        <begin position="55"/>
        <end position="81"/>
    </location>
</feature>
<dbReference type="CDD" id="cd00067">
    <property type="entry name" value="GAL4"/>
    <property type="match status" value="1"/>
</dbReference>
<accession>A0A0G4KY21</accession>
<evidence type="ECO:0000256" key="4">
    <source>
        <dbReference type="ARBA" id="ARBA00023163"/>
    </source>
</evidence>
<dbReference type="PANTHER" id="PTHR47338:SF5">
    <property type="entry name" value="ZN(II)2CYS6 TRANSCRIPTION FACTOR (EUROFUNG)"/>
    <property type="match status" value="1"/>
</dbReference>
<protein>
    <recommendedName>
        <fullName evidence="7">Zn(2)-C6 fungal-type domain-containing protein</fullName>
    </recommendedName>
</protein>
<dbReference type="EMBL" id="CVQI01005224">
    <property type="protein sequence ID" value="CRK14616.1"/>
    <property type="molecule type" value="Genomic_DNA"/>
</dbReference>
<keyword evidence="2" id="KW-0479">Metal-binding</keyword>
<dbReference type="Gene3D" id="4.10.240.10">
    <property type="entry name" value="Zn(2)-C6 fungal-type DNA-binding domain"/>
    <property type="match status" value="1"/>
</dbReference>
<dbReference type="GO" id="GO:0003677">
    <property type="term" value="F:DNA binding"/>
    <property type="evidence" value="ECO:0007669"/>
    <property type="project" value="InterPro"/>
</dbReference>
<evidence type="ECO:0000256" key="5">
    <source>
        <dbReference type="ARBA" id="ARBA00023242"/>
    </source>
</evidence>
<dbReference type="GO" id="GO:0005634">
    <property type="term" value="C:nucleus"/>
    <property type="evidence" value="ECO:0007669"/>
    <property type="project" value="UniProtKB-SubCell"/>
</dbReference>
<dbReference type="GO" id="GO:0006351">
    <property type="term" value="P:DNA-templated transcription"/>
    <property type="evidence" value="ECO:0007669"/>
    <property type="project" value="InterPro"/>
</dbReference>
<dbReference type="CDD" id="cd12148">
    <property type="entry name" value="fungal_TF_MHR"/>
    <property type="match status" value="2"/>
</dbReference>
<dbReference type="Pfam" id="PF00172">
    <property type="entry name" value="Zn_clus"/>
    <property type="match status" value="1"/>
</dbReference>
<dbReference type="InterPro" id="IPR001138">
    <property type="entry name" value="Zn2Cys6_DnaBD"/>
</dbReference>
<dbReference type="PROSITE" id="PS00463">
    <property type="entry name" value="ZN2_CY6_FUNGAL_1"/>
    <property type="match status" value="1"/>
</dbReference>
<keyword evidence="5" id="KW-0539">Nucleus</keyword>
<feature type="region of interest" description="Disordered" evidence="6">
    <location>
        <begin position="328"/>
        <end position="354"/>
    </location>
</feature>
<sequence length="384" mass="41424">MSSGVVRSTALRAGGACVRCRKGKTKCVYENGRAPCKNCAKGMHECYLPSESMGGASPARHASHRPARESLPAVGASNPDTRVANPAAVTSRHGQAIIAEKLTPELVQECDRVISKTYPACVVFHKPTFLGQLKTSSMDPALVYALLTCAARSSPTLIRRYGAQSGGGATGAAEHFAAKAMSMINHNLDAPSLADIQAICLVIIHEWGSRNAVRAYIYLGQATRMVQMYRVIHSHHADPGTTERFLEDESFRRSGGGATGAAEHFAAKAMSMINHNLDAPSLADIQAICLVIIHEWGSRNAVRAYIYLGQATRMVQMYRVIHSHHADPGTTERFLEDDNGIGTHETERPSNPVPQDMTAVELCSAFERQLLELDDLAAFMGGGV</sequence>
<evidence type="ECO:0000256" key="3">
    <source>
        <dbReference type="ARBA" id="ARBA00023015"/>
    </source>
</evidence>
<dbReference type="InterPro" id="IPR007219">
    <property type="entry name" value="XnlR_reg_dom"/>
</dbReference>
<dbReference type="PANTHER" id="PTHR47338">
    <property type="entry name" value="ZN(II)2CYS6 TRANSCRIPTION FACTOR (EUROFUNG)-RELATED"/>
    <property type="match status" value="1"/>
</dbReference>
<evidence type="ECO:0000259" key="7">
    <source>
        <dbReference type="PROSITE" id="PS50048"/>
    </source>
</evidence>
<dbReference type="GO" id="GO:0000981">
    <property type="term" value="F:DNA-binding transcription factor activity, RNA polymerase II-specific"/>
    <property type="evidence" value="ECO:0007669"/>
    <property type="project" value="InterPro"/>
</dbReference>
<dbReference type="AlphaFoldDB" id="A0A0G4KY21"/>
<comment type="subcellular location">
    <subcellularLocation>
        <location evidence="1">Nucleus</location>
    </subcellularLocation>
</comment>
<dbReference type="SUPFAM" id="SSF57701">
    <property type="entry name" value="Zn2/Cys6 DNA-binding domain"/>
    <property type="match status" value="1"/>
</dbReference>
<reference evidence="9" key="1">
    <citation type="submission" date="2015-05" db="EMBL/GenBank/DDBJ databases">
        <authorList>
            <person name="Fogelqvist Johan"/>
        </authorList>
    </citation>
    <scope>NUCLEOTIDE SEQUENCE [LARGE SCALE GENOMIC DNA]</scope>
</reference>
<keyword evidence="3" id="KW-0805">Transcription regulation</keyword>
<keyword evidence="4" id="KW-0804">Transcription</keyword>
<gene>
    <name evidence="8" type="ORF">BN1723_010398</name>
</gene>